<accession>A0A5C6BU71</accession>
<organism evidence="1 2">
    <name type="scientific">Allorhodopirellula heiligendammensis</name>
    <dbReference type="NCBI Taxonomy" id="2714739"/>
    <lineage>
        <taxon>Bacteria</taxon>
        <taxon>Pseudomonadati</taxon>
        <taxon>Planctomycetota</taxon>
        <taxon>Planctomycetia</taxon>
        <taxon>Pirellulales</taxon>
        <taxon>Pirellulaceae</taxon>
        <taxon>Allorhodopirellula</taxon>
    </lineage>
</organism>
<evidence type="ECO:0000313" key="1">
    <source>
        <dbReference type="EMBL" id="TWU15793.1"/>
    </source>
</evidence>
<reference evidence="1 2" key="1">
    <citation type="journal article" date="2020" name="Antonie Van Leeuwenhoek">
        <title>Rhodopirellula heiligendammensis sp. nov., Rhodopirellula pilleata sp. nov., and Rhodopirellula solitaria sp. nov. isolated from natural or artificial marine surfaces in Northern Germany and California, USA, and emended description of the genus Rhodopirellula.</title>
        <authorList>
            <person name="Kallscheuer N."/>
            <person name="Wiegand S."/>
            <person name="Jogler M."/>
            <person name="Boedeker C."/>
            <person name="Peeters S.H."/>
            <person name="Rast P."/>
            <person name="Heuer A."/>
            <person name="Jetten M.S.M."/>
            <person name="Rohde M."/>
            <person name="Jogler C."/>
        </authorList>
    </citation>
    <scope>NUCLEOTIDE SEQUENCE [LARGE SCALE GENOMIC DNA]</scope>
    <source>
        <strain evidence="1 2">Poly21</strain>
    </source>
</reference>
<proteinExistence type="predicted"/>
<dbReference type="EMBL" id="SJPU01000002">
    <property type="protein sequence ID" value="TWU15793.1"/>
    <property type="molecule type" value="Genomic_DNA"/>
</dbReference>
<name>A0A5C6BU71_9BACT</name>
<dbReference type="Proteomes" id="UP000319908">
    <property type="component" value="Unassembled WGS sequence"/>
</dbReference>
<comment type="caution">
    <text evidence="1">The sequence shown here is derived from an EMBL/GenBank/DDBJ whole genome shotgun (WGS) entry which is preliminary data.</text>
</comment>
<sequence>MTMPAEVGLNRCIDGGIYTASRERTVIDFTTETPTPDRGTR</sequence>
<keyword evidence="2" id="KW-1185">Reference proteome</keyword>
<dbReference type="AlphaFoldDB" id="A0A5C6BU71"/>
<protein>
    <submittedName>
        <fullName evidence="1">Uncharacterized protein</fullName>
    </submittedName>
</protein>
<gene>
    <name evidence="1" type="ORF">Poly21_29950</name>
</gene>
<evidence type="ECO:0000313" key="2">
    <source>
        <dbReference type="Proteomes" id="UP000319908"/>
    </source>
</evidence>